<dbReference type="Proteomes" id="UP000724584">
    <property type="component" value="Unassembled WGS sequence"/>
</dbReference>
<proteinExistence type="predicted"/>
<comment type="caution">
    <text evidence="1">The sequence shown here is derived from an EMBL/GenBank/DDBJ whole genome shotgun (WGS) entry which is preliminary data.</text>
</comment>
<evidence type="ECO:0000313" key="2">
    <source>
        <dbReference type="Proteomes" id="UP000724584"/>
    </source>
</evidence>
<reference evidence="1 2" key="1">
    <citation type="journal article" date="2021" name="Nat. Commun.">
        <title>Genetic determinants of endophytism in the Arabidopsis root mycobiome.</title>
        <authorList>
            <person name="Mesny F."/>
            <person name="Miyauchi S."/>
            <person name="Thiergart T."/>
            <person name="Pickel B."/>
            <person name="Atanasova L."/>
            <person name="Karlsson M."/>
            <person name="Huettel B."/>
            <person name="Barry K.W."/>
            <person name="Haridas S."/>
            <person name="Chen C."/>
            <person name="Bauer D."/>
            <person name="Andreopoulos W."/>
            <person name="Pangilinan J."/>
            <person name="LaButti K."/>
            <person name="Riley R."/>
            <person name="Lipzen A."/>
            <person name="Clum A."/>
            <person name="Drula E."/>
            <person name="Henrissat B."/>
            <person name="Kohler A."/>
            <person name="Grigoriev I.V."/>
            <person name="Martin F.M."/>
            <person name="Hacquard S."/>
        </authorList>
    </citation>
    <scope>NUCLEOTIDE SEQUENCE [LARGE SCALE GENOMIC DNA]</scope>
    <source>
        <strain evidence="1 2">MPI-SDFR-AT-0079</strain>
    </source>
</reference>
<gene>
    <name evidence="1" type="ORF">F5144DRAFT_548828</name>
</gene>
<keyword evidence="2" id="KW-1185">Reference proteome</keyword>
<dbReference type="EMBL" id="JAGIZQ010000005">
    <property type="protein sequence ID" value="KAH6627359.1"/>
    <property type="molecule type" value="Genomic_DNA"/>
</dbReference>
<organism evidence="1 2">
    <name type="scientific">Chaetomium tenue</name>
    <dbReference type="NCBI Taxonomy" id="1854479"/>
    <lineage>
        <taxon>Eukaryota</taxon>
        <taxon>Fungi</taxon>
        <taxon>Dikarya</taxon>
        <taxon>Ascomycota</taxon>
        <taxon>Pezizomycotina</taxon>
        <taxon>Sordariomycetes</taxon>
        <taxon>Sordariomycetidae</taxon>
        <taxon>Sordariales</taxon>
        <taxon>Chaetomiaceae</taxon>
        <taxon>Chaetomium</taxon>
    </lineage>
</organism>
<sequence length="765" mass="84163">MSLFGSSPSDESPDLRSSNFPNSRSSLFDHEPPMTKSTTSALFADDDPGSDSPWDMPPPRRQQTRADVIRRLLPSSDVPDTYIVVFDKVVAEDGSEGRITAGGVARTLAAAKLGADAQARIMAIVAQGGSGDEVSLDRNQFNVLLALIGLAQEGEGVSLDGVDERRRATLPEPPASSLVRFKIRPCIRMLEWALVYLPQPTLHGLIENRPALPHIEELAAKPPQRTATPPRAPEPASPARHRSARNPSMDYPEDPWNSPDLHRNHSHGPELPRPNGHDRSASAGPLNGGGFGTSPQATLPRRTTSTFTTSVPPSGAGSVTEAPTAWGYLDPNPPAAAEFNAPPSNPTAPFGGIPPSAIAQEATGVQPPTPAINRTIGGGRNGAAVEEHVLVTLMPEKEGVFFFQHHNYEVTSSRRGSKVVRRYSDFVWLLDCLHKRYPFRVLPLLPPKRVAVNGNHLSNDGAFIEKRRRGLARFLNTLVRHPVLGQEQLVIMFLTVPTELAVWRKQATISVQDEFAGRPLPPGLEDSLPPTLEELFARTRAGVKRSAELYITVCNLMDRLVKRSEGVAADHARVALSLVSLTEASADTYATDTNDVPLLNDGLQAMSRHLRTAQSLIEDEARAWEGGVLEDLKRQRDALVSLRDLFDRRERLDKDNIPSLEKRIASNEAKLSALRAKPEGLVKPGEVEKVVEAIIKDKESIVNQHNRSVFVQECVRDELSYFQHTQYNVSRWNQDWAQERVKYSELLADNWRRLLDGLEGMPLGD</sequence>
<protein>
    <submittedName>
        <fullName evidence="1">Uncharacterized protein</fullName>
    </submittedName>
</protein>
<evidence type="ECO:0000313" key="1">
    <source>
        <dbReference type="EMBL" id="KAH6627359.1"/>
    </source>
</evidence>
<name>A0ACB7P2C8_9PEZI</name>
<accession>A0ACB7P2C8</accession>